<organism evidence="2 3">
    <name type="scientific">Candidatus Lokiarchaeum ossiferum</name>
    <dbReference type="NCBI Taxonomy" id="2951803"/>
    <lineage>
        <taxon>Archaea</taxon>
        <taxon>Promethearchaeati</taxon>
        <taxon>Promethearchaeota</taxon>
        <taxon>Promethearchaeia</taxon>
        <taxon>Promethearchaeales</taxon>
        <taxon>Promethearchaeaceae</taxon>
        <taxon>Candidatus Lokiarchaeum</taxon>
    </lineage>
</organism>
<evidence type="ECO:0000313" key="2">
    <source>
        <dbReference type="EMBL" id="UYP45369.1"/>
    </source>
</evidence>
<gene>
    <name evidence="2" type="ORF">NEF87_001654</name>
</gene>
<dbReference type="InterPro" id="IPR029016">
    <property type="entry name" value="GAF-like_dom_sf"/>
</dbReference>
<sequence>MLSNEEKSALYKVIIEKITKTLQNLTTKQEKFDIVIKELSNLPHFQWTGIYEYDEPKAMLTLYPVYIGLPTDHIKIQKGQGVCGTAVETGEDIIVKDVTKLDNYLACSTQTKSEIVVLLKDKQKILGQIDVDSDVAGAFSEIDRQYLNQIADLLVRNLN</sequence>
<dbReference type="Pfam" id="PF13185">
    <property type="entry name" value="GAF_2"/>
    <property type="match status" value="1"/>
</dbReference>
<reference evidence="2" key="1">
    <citation type="submission" date="2022-09" db="EMBL/GenBank/DDBJ databases">
        <title>Actin cytoskeleton and complex cell architecture in an #Asgard archaeon.</title>
        <authorList>
            <person name="Ponce Toledo R.I."/>
            <person name="Schleper C."/>
            <person name="Rodrigues Oliveira T."/>
            <person name="Wollweber F."/>
            <person name="Xu J."/>
            <person name="Rittmann S."/>
            <person name="Klingl A."/>
            <person name="Pilhofer M."/>
        </authorList>
    </citation>
    <scope>NUCLEOTIDE SEQUENCE</scope>
    <source>
        <strain evidence="2">B-35</strain>
    </source>
</reference>
<keyword evidence="3" id="KW-1185">Reference proteome</keyword>
<evidence type="ECO:0000313" key="3">
    <source>
        <dbReference type="Proteomes" id="UP001208689"/>
    </source>
</evidence>
<feature type="domain" description="GAF" evidence="1">
    <location>
        <begin position="29"/>
        <end position="155"/>
    </location>
</feature>
<dbReference type="SUPFAM" id="SSF55781">
    <property type="entry name" value="GAF domain-like"/>
    <property type="match status" value="1"/>
</dbReference>
<dbReference type="InterPro" id="IPR003018">
    <property type="entry name" value="GAF"/>
</dbReference>
<dbReference type="Gene3D" id="3.30.450.40">
    <property type="match status" value="1"/>
</dbReference>
<name>A0ABY6HPD3_9ARCH</name>
<protein>
    <recommendedName>
        <fullName evidence="1">GAF domain-containing protein</fullName>
    </recommendedName>
</protein>
<evidence type="ECO:0000259" key="1">
    <source>
        <dbReference type="Pfam" id="PF13185"/>
    </source>
</evidence>
<dbReference type="Proteomes" id="UP001208689">
    <property type="component" value="Chromosome"/>
</dbReference>
<dbReference type="EMBL" id="CP104013">
    <property type="protein sequence ID" value="UYP45369.1"/>
    <property type="molecule type" value="Genomic_DNA"/>
</dbReference>
<accession>A0ABY6HPD3</accession>
<proteinExistence type="predicted"/>